<dbReference type="InterPro" id="IPR036388">
    <property type="entry name" value="WH-like_DNA-bd_sf"/>
</dbReference>
<keyword evidence="3" id="KW-0804">Transcription</keyword>
<reference evidence="5" key="1">
    <citation type="submission" date="2020-08" db="EMBL/GenBank/DDBJ databases">
        <title>Genome public.</title>
        <authorList>
            <person name="Liu C."/>
            <person name="Sun Q."/>
        </authorList>
    </citation>
    <scope>NUCLEOTIDE SEQUENCE</scope>
    <source>
        <strain evidence="5">NSJ-68</strain>
    </source>
</reference>
<accession>A0A923LBX5</accession>
<keyword evidence="6" id="KW-1185">Reference proteome</keyword>
<keyword evidence="1" id="KW-0805">Transcription regulation</keyword>
<keyword evidence="2" id="KW-0238">DNA-binding</keyword>
<evidence type="ECO:0000313" key="6">
    <source>
        <dbReference type="Proteomes" id="UP000649345"/>
    </source>
</evidence>
<feature type="domain" description="HTH marR-type" evidence="4">
    <location>
        <begin position="1"/>
        <end position="133"/>
    </location>
</feature>
<sequence length="145" mass="17133">MHFWDRHKTITCYYEMLMASVCEKYDLRKLEYDILLFLYHNPQYHTAADIVRIRKSTKSHVSTALKVLEEKGFIERKTAADNKKHVDLLLSDSANELIQEGIQVQKQFAHDMLRGLTKEEIVLCKQVFQKICNNAERCIKEKGWK</sequence>
<dbReference type="Pfam" id="PF12802">
    <property type="entry name" value="MarR_2"/>
    <property type="match status" value="1"/>
</dbReference>
<evidence type="ECO:0000313" key="5">
    <source>
        <dbReference type="EMBL" id="MBC5659369.1"/>
    </source>
</evidence>
<organism evidence="5 6">
    <name type="scientific">Anaerosacchariphilus hominis</name>
    <dbReference type="NCBI Taxonomy" id="2763017"/>
    <lineage>
        <taxon>Bacteria</taxon>
        <taxon>Bacillati</taxon>
        <taxon>Bacillota</taxon>
        <taxon>Clostridia</taxon>
        <taxon>Lachnospirales</taxon>
        <taxon>Lachnospiraceae</taxon>
        <taxon>Anaerosacchariphilus</taxon>
    </lineage>
</organism>
<evidence type="ECO:0000256" key="3">
    <source>
        <dbReference type="ARBA" id="ARBA00023163"/>
    </source>
</evidence>
<dbReference type="InterPro" id="IPR036390">
    <property type="entry name" value="WH_DNA-bd_sf"/>
</dbReference>
<dbReference type="PANTHER" id="PTHR42756:SF1">
    <property type="entry name" value="TRANSCRIPTIONAL REPRESSOR OF EMRAB OPERON"/>
    <property type="match status" value="1"/>
</dbReference>
<evidence type="ECO:0000256" key="1">
    <source>
        <dbReference type="ARBA" id="ARBA00023015"/>
    </source>
</evidence>
<dbReference type="RefSeq" id="WP_186871732.1">
    <property type="nucleotide sequence ID" value="NZ_JACOOR010000003.1"/>
</dbReference>
<dbReference type="Gene3D" id="1.10.10.10">
    <property type="entry name" value="Winged helix-like DNA-binding domain superfamily/Winged helix DNA-binding domain"/>
    <property type="match status" value="1"/>
</dbReference>
<proteinExistence type="predicted"/>
<dbReference type="InterPro" id="IPR000835">
    <property type="entry name" value="HTH_MarR-typ"/>
</dbReference>
<dbReference type="SMART" id="SM00347">
    <property type="entry name" value="HTH_MARR"/>
    <property type="match status" value="1"/>
</dbReference>
<evidence type="ECO:0000256" key="2">
    <source>
        <dbReference type="ARBA" id="ARBA00023125"/>
    </source>
</evidence>
<dbReference type="EMBL" id="JACOOR010000003">
    <property type="protein sequence ID" value="MBC5659369.1"/>
    <property type="molecule type" value="Genomic_DNA"/>
</dbReference>
<dbReference type="SUPFAM" id="SSF46785">
    <property type="entry name" value="Winged helix' DNA-binding domain"/>
    <property type="match status" value="1"/>
</dbReference>
<dbReference type="PANTHER" id="PTHR42756">
    <property type="entry name" value="TRANSCRIPTIONAL REGULATOR, MARR"/>
    <property type="match status" value="1"/>
</dbReference>
<dbReference type="AlphaFoldDB" id="A0A923LBX5"/>
<protein>
    <submittedName>
        <fullName evidence="5">MarR family transcriptional regulator</fullName>
    </submittedName>
</protein>
<name>A0A923LBX5_9FIRM</name>
<evidence type="ECO:0000259" key="4">
    <source>
        <dbReference type="PROSITE" id="PS50995"/>
    </source>
</evidence>
<dbReference type="GO" id="GO:0003700">
    <property type="term" value="F:DNA-binding transcription factor activity"/>
    <property type="evidence" value="ECO:0007669"/>
    <property type="project" value="InterPro"/>
</dbReference>
<dbReference type="GO" id="GO:0003677">
    <property type="term" value="F:DNA binding"/>
    <property type="evidence" value="ECO:0007669"/>
    <property type="project" value="UniProtKB-KW"/>
</dbReference>
<dbReference type="PROSITE" id="PS50995">
    <property type="entry name" value="HTH_MARR_2"/>
    <property type="match status" value="1"/>
</dbReference>
<gene>
    <name evidence="5" type="ORF">H8S44_06255</name>
</gene>
<dbReference type="Proteomes" id="UP000649345">
    <property type="component" value="Unassembled WGS sequence"/>
</dbReference>
<comment type="caution">
    <text evidence="5">The sequence shown here is derived from an EMBL/GenBank/DDBJ whole genome shotgun (WGS) entry which is preliminary data.</text>
</comment>